<dbReference type="EMBL" id="CAJVQC010033448">
    <property type="protein sequence ID" value="CAG8753946.1"/>
    <property type="molecule type" value="Genomic_DNA"/>
</dbReference>
<evidence type="ECO:0000313" key="2">
    <source>
        <dbReference type="Proteomes" id="UP000789920"/>
    </source>
</evidence>
<organism evidence="1 2">
    <name type="scientific">Racocetra persica</name>
    <dbReference type="NCBI Taxonomy" id="160502"/>
    <lineage>
        <taxon>Eukaryota</taxon>
        <taxon>Fungi</taxon>
        <taxon>Fungi incertae sedis</taxon>
        <taxon>Mucoromycota</taxon>
        <taxon>Glomeromycotina</taxon>
        <taxon>Glomeromycetes</taxon>
        <taxon>Diversisporales</taxon>
        <taxon>Gigasporaceae</taxon>
        <taxon>Racocetra</taxon>
    </lineage>
</organism>
<feature type="non-terminal residue" evidence="1">
    <location>
        <position position="1"/>
    </location>
</feature>
<protein>
    <submittedName>
        <fullName evidence="1">11024_t:CDS:1</fullName>
    </submittedName>
</protein>
<reference evidence="1" key="1">
    <citation type="submission" date="2021-06" db="EMBL/GenBank/DDBJ databases">
        <authorList>
            <person name="Kallberg Y."/>
            <person name="Tangrot J."/>
            <person name="Rosling A."/>
        </authorList>
    </citation>
    <scope>NUCLEOTIDE SEQUENCE</scope>
    <source>
        <strain evidence="1">MA461A</strain>
    </source>
</reference>
<evidence type="ECO:0000313" key="1">
    <source>
        <dbReference type="EMBL" id="CAG8753946.1"/>
    </source>
</evidence>
<keyword evidence="2" id="KW-1185">Reference proteome</keyword>
<accession>A0ACA9QLM4</accession>
<name>A0ACA9QLM4_9GLOM</name>
<dbReference type="Proteomes" id="UP000789920">
    <property type="component" value="Unassembled WGS sequence"/>
</dbReference>
<feature type="non-terminal residue" evidence="1">
    <location>
        <position position="171"/>
    </location>
</feature>
<sequence length="171" mass="19746">IEVHHVYVDEKENIKYQKCSMKVSNQIKKKVDDNNKAVKKVKINGEFAKASIRLSSNVNKISIDGHIDNVKFVGYIPGLEVDIDNVKVVQKFYIKLVIEALLDEVMKIDMIIRSLLEMLTKTEYSINNANNENDMIKVYKNESRGSSSDSRVNKSRNYYETRIQNKKDGQK</sequence>
<gene>
    <name evidence="1" type="ORF">RPERSI_LOCUS14480</name>
</gene>
<proteinExistence type="predicted"/>
<comment type="caution">
    <text evidence="1">The sequence shown here is derived from an EMBL/GenBank/DDBJ whole genome shotgun (WGS) entry which is preliminary data.</text>
</comment>